<feature type="transmembrane region" description="Helical" evidence="6">
    <location>
        <begin position="164"/>
        <end position="187"/>
    </location>
</feature>
<feature type="transmembrane region" description="Helical" evidence="6">
    <location>
        <begin position="199"/>
        <end position="218"/>
    </location>
</feature>
<dbReference type="PIRSF" id="PIRSF006060">
    <property type="entry name" value="AA_transporter"/>
    <property type="match status" value="1"/>
</dbReference>
<evidence type="ECO:0000256" key="5">
    <source>
        <dbReference type="ARBA" id="ARBA00023136"/>
    </source>
</evidence>
<keyword evidence="8" id="KW-1185">Reference proteome</keyword>
<evidence type="ECO:0000256" key="6">
    <source>
        <dbReference type="SAM" id="Phobius"/>
    </source>
</evidence>
<comment type="subcellular location">
    <subcellularLocation>
        <location evidence="1">Cell membrane</location>
        <topology evidence="1">Multi-pass membrane protein</topology>
    </subcellularLocation>
</comment>
<dbReference type="Pfam" id="PF13520">
    <property type="entry name" value="AA_permease_2"/>
    <property type="match status" value="1"/>
</dbReference>
<feature type="transmembrane region" description="Helical" evidence="6">
    <location>
        <begin position="402"/>
        <end position="421"/>
    </location>
</feature>
<dbReference type="EMBL" id="WOEZ01000307">
    <property type="protein sequence ID" value="NPT62228.1"/>
    <property type="molecule type" value="Genomic_DNA"/>
</dbReference>
<dbReference type="GO" id="GO:0022857">
    <property type="term" value="F:transmembrane transporter activity"/>
    <property type="evidence" value="ECO:0007669"/>
    <property type="project" value="InterPro"/>
</dbReference>
<gene>
    <name evidence="7" type="primary">eat</name>
    <name evidence="7" type="ORF">GNZ13_48895</name>
</gene>
<organism evidence="7 8">
    <name type="scientific">Paraburkholderia elongata</name>
    <dbReference type="NCBI Taxonomy" id="2675747"/>
    <lineage>
        <taxon>Bacteria</taxon>
        <taxon>Pseudomonadati</taxon>
        <taxon>Pseudomonadota</taxon>
        <taxon>Betaproteobacteria</taxon>
        <taxon>Burkholderiales</taxon>
        <taxon>Burkholderiaceae</taxon>
        <taxon>Paraburkholderia</taxon>
    </lineage>
</organism>
<dbReference type="GO" id="GO:0005886">
    <property type="term" value="C:plasma membrane"/>
    <property type="evidence" value="ECO:0007669"/>
    <property type="project" value="UniProtKB-SubCell"/>
</dbReference>
<name>A0A972P167_9BURK</name>
<accession>A0A972P167</accession>
<feature type="transmembrane region" description="Helical" evidence="6">
    <location>
        <begin position="427"/>
        <end position="448"/>
    </location>
</feature>
<dbReference type="InterPro" id="IPR004757">
    <property type="entry name" value="EtNH_permease"/>
</dbReference>
<keyword evidence="5 6" id="KW-0472">Membrane</keyword>
<feature type="transmembrane region" description="Helical" evidence="6">
    <location>
        <begin position="339"/>
        <end position="358"/>
    </location>
</feature>
<dbReference type="Proteomes" id="UP000655523">
    <property type="component" value="Unassembled WGS sequence"/>
</dbReference>
<keyword evidence="4 6" id="KW-1133">Transmembrane helix</keyword>
<evidence type="ECO:0000313" key="8">
    <source>
        <dbReference type="Proteomes" id="UP000655523"/>
    </source>
</evidence>
<feature type="transmembrane region" description="Helical" evidence="6">
    <location>
        <begin position="287"/>
        <end position="310"/>
    </location>
</feature>
<evidence type="ECO:0000256" key="1">
    <source>
        <dbReference type="ARBA" id="ARBA00004651"/>
    </source>
</evidence>
<keyword evidence="3 6" id="KW-0812">Transmembrane</keyword>
<dbReference type="PANTHER" id="PTHR42770:SF7">
    <property type="entry name" value="MEMBRANE PROTEIN"/>
    <property type="match status" value="1"/>
</dbReference>
<protein>
    <submittedName>
        <fullName evidence="7">Ethanolamine permease</fullName>
    </submittedName>
</protein>
<dbReference type="NCBIfam" id="TIGR00908">
    <property type="entry name" value="2A0305"/>
    <property type="match status" value="1"/>
</dbReference>
<feature type="transmembrane region" description="Helical" evidence="6">
    <location>
        <begin position="137"/>
        <end position="157"/>
    </location>
</feature>
<evidence type="ECO:0000256" key="4">
    <source>
        <dbReference type="ARBA" id="ARBA00022989"/>
    </source>
</evidence>
<dbReference type="Gene3D" id="1.20.1740.10">
    <property type="entry name" value="Amino acid/polyamine transporter I"/>
    <property type="match status" value="1"/>
</dbReference>
<dbReference type="PANTHER" id="PTHR42770">
    <property type="entry name" value="AMINO ACID TRANSPORTER-RELATED"/>
    <property type="match status" value="1"/>
</dbReference>
<keyword evidence="2" id="KW-1003">Cell membrane</keyword>
<dbReference type="InterPro" id="IPR050367">
    <property type="entry name" value="APC_superfamily"/>
</dbReference>
<sequence length="472" mass="50831">MSKQDKQQGAVSHHELKQTLGTWHLWSIAVGLVISGEYFGWSLGWAQAGTLGFLLTTIFIAAMFLAFIFSFTELTTSIPHAGGPFAYAHHAFGETGGYLAGAATLIQYVFTPPTIALAIGGYLSFQFKGLDPKTAALGAYAVFMLLNIVGIQIAAAFELVVTAFAIFELLVFMGVVSPGFAFTNFVAHGWSGQEHFSSLAIPGMFAAIPFAVWFFGCIDGVAMAAEEAKNPRRSIPRAYIGAIVTLVVLAFGVMVFAGGTGDWRQIANKDAPLPEAMRIVVGEHSGWLHMMVWLGLGGLVASFHGIILGYSRQIFAQARAGYLPRFLANVNPMFKTPHWAILTGGVIGIATIYVVSWVAKGGADEVMFDIAVISVLGMMAMYGISMLALFKLRVSEPNLARPFRAPGYPFVPAFALFGIVVSLASMIWFYPVLAGLFVGVVAVGYVVFRMTRRARDEAPSESMIVPTTSMND</sequence>
<dbReference type="AlphaFoldDB" id="A0A972P167"/>
<feature type="transmembrane region" description="Helical" evidence="6">
    <location>
        <begin position="20"/>
        <end position="39"/>
    </location>
</feature>
<feature type="transmembrane region" description="Helical" evidence="6">
    <location>
        <begin position="370"/>
        <end position="390"/>
    </location>
</feature>
<comment type="caution">
    <text evidence="7">The sequence shown here is derived from an EMBL/GenBank/DDBJ whole genome shotgun (WGS) entry which is preliminary data.</text>
</comment>
<dbReference type="RefSeq" id="WP_172178603.1">
    <property type="nucleotide sequence ID" value="NZ_WOEZ01000307.1"/>
</dbReference>
<feature type="transmembrane region" description="Helical" evidence="6">
    <location>
        <begin position="51"/>
        <end position="71"/>
    </location>
</feature>
<dbReference type="InterPro" id="IPR002293">
    <property type="entry name" value="AA/rel_permease1"/>
</dbReference>
<evidence type="ECO:0000313" key="7">
    <source>
        <dbReference type="EMBL" id="NPT62228.1"/>
    </source>
</evidence>
<evidence type="ECO:0000256" key="2">
    <source>
        <dbReference type="ARBA" id="ARBA00022475"/>
    </source>
</evidence>
<proteinExistence type="predicted"/>
<reference evidence="7 8" key="1">
    <citation type="submission" date="2019-11" db="EMBL/GenBank/DDBJ databases">
        <title>Metabolism of dissolved organic matter in forest soils.</title>
        <authorList>
            <person name="Cyle K.T."/>
            <person name="Wilhelm R.C."/>
            <person name="Martinez C.E."/>
        </authorList>
    </citation>
    <scope>NUCLEOTIDE SEQUENCE [LARGE SCALE GENOMIC DNA]</scope>
    <source>
        <strain evidence="7 8">5N</strain>
    </source>
</reference>
<feature type="transmembrane region" description="Helical" evidence="6">
    <location>
        <begin position="105"/>
        <end position="125"/>
    </location>
</feature>
<evidence type="ECO:0000256" key="3">
    <source>
        <dbReference type="ARBA" id="ARBA00022692"/>
    </source>
</evidence>
<feature type="transmembrane region" description="Helical" evidence="6">
    <location>
        <begin position="238"/>
        <end position="259"/>
    </location>
</feature>